<evidence type="ECO:0000313" key="2">
    <source>
        <dbReference type="Proteomes" id="UP000255469"/>
    </source>
</evidence>
<accession>A0A379EEX6</accession>
<gene>
    <name evidence="1" type="ORF">NCTC13067_02528</name>
</gene>
<protein>
    <submittedName>
        <fullName evidence="1">Uncharacterized protein</fullName>
    </submittedName>
</protein>
<dbReference type="AlphaFoldDB" id="A0A379EEX6"/>
<proteinExistence type="predicted"/>
<evidence type="ECO:0000313" key="1">
    <source>
        <dbReference type="EMBL" id="SUB94653.1"/>
    </source>
</evidence>
<sequence length="156" mass="18230">MHYENNFQGVFLPNAQTMRTKKENKEGKSPVMLRVFFYQEMADFDSMKILWTSHCGTTLPADLEVGRQKPCLSMPHWTPFPLHWNGVYYKFEDDDFLIEKTDTCVYVQAGRYVAVFDAGGPYRTCVLPLIAASCSFCRLVSHAVRSRRLYRHQEFR</sequence>
<name>A0A379EEX6_9BACT</name>
<dbReference type="EMBL" id="UGTM01000002">
    <property type="protein sequence ID" value="SUB94653.1"/>
    <property type="molecule type" value="Genomic_DNA"/>
</dbReference>
<organism evidence="1 2">
    <name type="scientific">Prevotella denticola</name>
    <dbReference type="NCBI Taxonomy" id="28129"/>
    <lineage>
        <taxon>Bacteria</taxon>
        <taxon>Pseudomonadati</taxon>
        <taxon>Bacteroidota</taxon>
        <taxon>Bacteroidia</taxon>
        <taxon>Bacteroidales</taxon>
        <taxon>Prevotellaceae</taxon>
        <taxon>Prevotella</taxon>
    </lineage>
</organism>
<dbReference type="Proteomes" id="UP000255469">
    <property type="component" value="Unassembled WGS sequence"/>
</dbReference>
<reference evidence="1 2" key="1">
    <citation type="submission" date="2018-06" db="EMBL/GenBank/DDBJ databases">
        <authorList>
            <consortium name="Pathogen Informatics"/>
            <person name="Doyle S."/>
        </authorList>
    </citation>
    <scope>NUCLEOTIDE SEQUENCE [LARGE SCALE GENOMIC DNA]</scope>
    <source>
        <strain evidence="1 2">NCTC13067</strain>
    </source>
</reference>